<dbReference type="PANTHER" id="PTHR37324">
    <property type="entry name" value="PTS SYSTEM GALACTITOL-SPECIFIC EIIC COMPONENT"/>
    <property type="match status" value="1"/>
</dbReference>
<proteinExistence type="predicted"/>
<dbReference type="EMBL" id="BARW01040993">
    <property type="protein sequence ID" value="GAJ21780.1"/>
    <property type="molecule type" value="Genomic_DNA"/>
</dbReference>
<dbReference type="Pfam" id="PF03611">
    <property type="entry name" value="EIIC-GAT"/>
    <property type="match status" value="1"/>
</dbReference>
<dbReference type="GO" id="GO:0005886">
    <property type="term" value="C:plasma membrane"/>
    <property type="evidence" value="ECO:0007669"/>
    <property type="project" value="UniProtKB-SubCell"/>
</dbReference>
<comment type="caution">
    <text evidence="10">The sequence shown here is derived from an EMBL/GenBank/DDBJ whole genome shotgun (WGS) entry which is preliminary data.</text>
</comment>
<dbReference type="InterPro" id="IPR013853">
    <property type="entry name" value="EIIC-GAT"/>
</dbReference>
<reference evidence="10" key="1">
    <citation type="journal article" date="2014" name="Front. Microbiol.">
        <title>High frequency of phylogenetically diverse reductive dehalogenase-homologous genes in deep subseafloor sedimentary metagenomes.</title>
        <authorList>
            <person name="Kawai M."/>
            <person name="Futagami T."/>
            <person name="Toyoda A."/>
            <person name="Takaki Y."/>
            <person name="Nishi S."/>
            <person name="Hori S."/>
            <person name="Arai W."/>
            <person name="Tsubouchi T."/>
            <person name="Morono Y."/>
            <person name="Uchiyama I."/>
            <person name="Ito T."/>
            <person name="Fujiyama A."/>
            <person name="Inagaki F."/>
            <person name="Takami H."/>
        </authorList>
    </citation>
    <scope>NUCLEOTIDE SEQUENCE</scope>
    <source>
        <strain evidence="10">Expedition CK06-06</strain>
    </source>
</reference>
<feature type="non-terminal residue" evidence="10">
    <location>
        <position position="109"/>
    </location>
</feature>
<protein>
    <submittedName>
        <fullName evidence="10">Uncharacterized protein</fullName>
    </submittedName>
</protein>
<evidence type="ECO:0000256" key="5">
    <source>
        <dbReference type="ARBA" id="ARBA00022683"/>
    </source>
</evidence>
<evidence type="ECO:0000256" key="4">
    <source>
        <dbReference type="ARBA" id="ARBA00022597"/>
    </source>
</evidence>
<evidence type="ECO:0000256" key="7">
    <source>
        <dbReference type="ARBA" id="ARBA00022989"/>
    </source>
</evidence>
<sequence length="109" mass="12458">WIGILIAMIVAAITLVLSDIYATYIESYFGFKGISTPQAQIICWALISHLINVIFNRIPFIRRIHVFYEEIQYKIGVVSEPMIIGFILGFIIGAITRYENFYLNLGPNL</sequence>
<comment type="subcellular location">
    <subcellularLocation>
        <location evidence="1">Cell membrane</location>
        <topology evidence="1">Multi-pass membrane protein</topology>
    </subcellularLocation>
</comment>
<keyword evidence="3" id="KW-1003">Cell membrane</keyword>
<keyword evidence="8 9" id="KW-0472">Membrane</keyword>
<evidence type="ECO:0000256" key="1">
    <source>
        <dbReference type="ARBA" id="ARBA00004651"/>
    </source>
</evidence>
<organism evidence="10">
    <name type="scientific">marine sediment metagenome</name>
    <dbReference type="NCBI Taxonomy" id="412755"/>
    <lineage>
        <taxon>unclassified sequences</taxon>
        <taxon>metagenomes</taxon>
        <taxon>ecological metagenomes</taxon>
    </lineage>
</organism>
<gene>
    <name evidence="10" type="ORF">S12H4_61637</name>
</gene>
<dbReference type="GO" id="GO:0015577">
    <property type="term" value="F:galactitol transmembrane transporter activity"/>
    <property type="evidence" value="ECO:0007669"/>
    <property type="project" value="InterPro"/>
</dbReference>
<feature type="non-terminal residue" evidence="10">
    <location>
        <position position="1"/>
    </location>
</feature>
<evidence type="ECO:0000256" key="2">
    <source>
        <dbReference type="ARBA" id="ARBA00022448"/>
    </source>
</evidence>
<dbReference type="PANTHER" id="PTHR37324:SF2">
    <property type="entry name" value="PTS SYSTEM GALACTITOL-SPECIFIC EIIC COMPONENT"/>
    <property type="match status" value="1"/>
</dbReference>
<keyword evidence="2" id="KW-0813">Transport</keyword>
<keyword evidence="4" id="KW-0762">Sugar transport</keyword>
<keyword evidence="5" id="KW-0598">Phosphotransferase system</keyword>
<keyword evidence="6 9" id="KW-0812">Transmembrane</keyword>
<evidence type="ECO:0000256" key="3">
    <source>
        <dbReference type="ARBA" id="ARBA00022475"/>
    </source>
</evidence>
<keyword evidence="7 9" id="KW-1133">Transmembrane helix</keyword>
<evidence type="ECO:0000256" key="6">
    <source>
        <dbReference type="ARBA" id="ARBA00022692"/>
    </source>
</evidence>
<name>X1W1D8_9ZZZZ</name>
<feature type="transmembrane region" description="Helical" evidence="9">
    <location>
        <begin position="34"/>
        <end position="55"/>
    </location>
</feature>
<evidence type="ECO:0000313" key="10">
    <source>
        <dbReference type="EMBL" id="GAJ21780.1"/>
    </source>
</evidence>
<evidence type="ECO:0000256" key="8">
    <source>
        <dbReference type="ARBA" id="ARBA00023136"/>
    </source>
</evidence>
<dbReference type="GO" id="GO:0009401">
    <property type="term" value="P:phosphoenolpyruvate-dependent sugar phosphotransferase system"/>
    <property type="evidence" value="ECO:0007669"/>
    <property type="project" value="UniProtKB-KW"/>
</dbReference>
<dbReference type="AlphaFoldDB" id="X1W1D8"/>
<evidence type="ECO:0000256" key="9">
    <source>
        <dbReference type="SAM" id="Phobius"/>
    </source>
</evidence>
<accession>X1W1D8</accession>
<feature type="transmembrane region" description="Helical" evidence="9">
    <location>
        <begin position="75"/>
        <end position="95"/>
    </location>
</feature>
<dbReference type="InterPro" id="IPR004703">
    <property type="entry name" value="PTS_sugar-sp_permease"/>
</dbReference>